<dbReference type="SMART" id="SM00487">
    <property type="entry name" value="DEXDc"/>
    <property type="match status" value="1"/>
</dbReference>
<dbReference type="InterPro" id="IPR001650">
    <property type="entry name" value="Helicase_C-like"/>
</dbReference>
<accession>A0A2A6RHQ1</accession>
<organism evidence="4 5">
    <name type="scientific">Candidatus Viridilinea mediisalina</name>
    <dbReference type="NCBI Taxonomy" id="2024553"/>
    <lineage>
        <taxon>Bacteria</taxon>
        <taxon>Bacillati</taxon>
        <taxon>Chloroflexota</taxon>
        <taxon>Chloroflexia</taxon>
        <taxon>Chloroflexales</taxon>
        <taxon>Chloroflexineae</taxon>
        <taxon>Oscillochloridaceae</taxon>
        <taxon>Candidatus Viridilinea</taxon>
    </lineage>
</organism>
<dbReference type="PANTHER" id="PTHR47957:SF3">
    <property type="entry name" value="ATP-DEPENDENT HELICASE HRQ1"/>
    <property type="match status" value="1"/>
</dbReference>
<dbReference type="SMART" id="SM00490">
    <property type="entry name" value="HELICc"/>
    <property type="match status" value="1"/>
</dbReference>
<protein>
    <recommendedName>
        <fullName evidence="3">Helicase ATP-binding domain-containing protein</fullName>
    </recommendedName>
</protein>
<evidence type="ECO:0000259" key="3">
    <source>
        <dbReference type="PROSITE" id="PS51192"/>
    </source>
</evidence>
<dbReference type="EMBL" id="NQWI01000059">
    <property type="protein sequence ID" value="PDW02607.1"/>
    <property type="molecule type" value="Genomic_DNA"/>
</dbReference>
<keyword evidence="1" id="KW-0547">Nucleotide-binding</keyword>
<dbReference type="GO" id="GO:0005524">
    <property type="term" value="F:ATP binding"/>
    <property type="evidence" value="ECO:0007669"/>
    <property type="project" value="UniProtKB-KW"/>
</dbReference>
<dbReference type="Pfam" id="PF00270">
    <property type="entry name" value="DEAD"/>
    <property type="match status" value="1"/>
</dbReference>
<evidence type="ECO:0000256" key="2">
    <source>
        <dbReference type="ARBA" id="ARBA00022840"/>
    </source>
</evidence>
<dbReference type="InterPro" id="IPR011545">
    <property type="entry name" value="DEAD/DEAH_box_helicase_dom"/>
</dbReference>
<reference evidence="5" key="1">
    <citation type="submission" date="2017-08" db="EMBL/GenBank/DDBJ databases">
        <authorList>
            <person name="Grouzdev D.S."/>
            <person name="Gaisin V.A."/>
            <person name="Rysina M.S."/>
            <person name="Gorlenko V.M."/>
        </authorList>
    </citation>
    <scope>NUCLEOTIDE SEQUENCE [LARGE SCALE GENOMIC DNA]</scope>
    <source>
        <strain evidence="5">Kir15-3F</strain>
    </source>
</reference>
<comment type="caution">
    <text evidence="4">The sequence shown here is derived from an EMBL/GenBank/DDBJ whole genome shotgun (WGS) entry which is preliminary data.</text>
</comment>
<sequence>MVACPMNSDATQALADDLLTFIEQREAAQIAYGVYDVTMTGAEVLAGYRPVDVTRVPLVDRERALKEALCWLAAEVLIIRFDTADDPAEWVFRSRIAEMVRLIALVRQRIVWHGGAGAKQSHRLSSSKRLVADTTLTVMARLVPRRDQPTSGMLRTLLAANVEQQQVADLLLTVIDQALPKLRMISGFQQRASAAILKALRLDERGTGLRGVVVTAGTGAGKTYAFFLPVLAHAVLTRCLHGQVGVKAICIYPRVALSENQLADFIEILFHLNQALAAAELPPLTIGIESGAALYNRNDFARALRSKDEQEKFARMRGWVYDEAAAGFRAPFAHCVGSEGYACATSEVRLVARQDDPVTLVCPCCDVHYPFIQFVRENVMEAHPPDILVATTESLNRRLLSSKMQYLFGTAKFCAPSVVMLDEIHLQASTAGTQVALLLRRLLARLRAGKLARHECDRIAFIGLSATIAQPVQFIATLAGIAPEHVVEVRPADDEMQVIGAERFIFVRATEQEDVATISTLIQTTMAALHTMPQPPSGSPLARYRAFGFVQSLDVVGRWLYQIEDAERMRPWQREATARDEQAGIAMHDRKISDVPLYAYRWPPHNRKLFPRLLGNTPIPDCGCEQRHGPDLTCPLFQAGECWWVVSQAGKARQEALKIRRKSASDRDKPIEPDDDLIITTSALEVGYDDDALMCVIQYGAPANIASFVQRKGRGGRQVGTRPIVITLLSPYSSAEIFLFRNQHLLTEPIFRKLPLNTQNRFLQRIHGFYAIMDWLAYSANLEGRHYQLEQLDERALNLLKERGEDSATLLALKDYLGRAFSLDGPDAAELLAGSDGILLNHYLRLVRTLTIRLQAADSPRYGVNGRDLVRDLLPENLFSDLNLPEVRVRYSQSYPTTESIGLALATTVPGNVSFRGGFGSTWIPPIVSETDDVPRLVIADYYEVVALDEKANVKSLPMRALRMAGIDPDQTKTLSIFRPSAITPTPFSKDHNSSLWYGDPATGELQQHDRRDAAGQHECMLAHASSGFPISAIEIRAEREDLPTAFWLRPGHPTLRADPLGERLTHQLLLYSDEANNQNPIDVRLLTLGSQFSLVFHEHRADTIEGVVGFTADSGYAEPCLLGYQMTTEGLALDLAQLHLERLRIEPPVAAQLCYTATRHAAITALMVEHGANIFAAGHLVDLLLTIADERRIAQGESPAVVAAWLTAGGPGVSHAMQRMISEVYCLSKRKTEAAQALAERPEVIESFANIYAEVAAGGALYHDYLHDTFKYSLAQALKQTAQELAGVEALRYIGAYTKLHVDFGSRATDRIWLYEVGMGGIGVMRATHEALRSEPDRFWATLAQRMARCPTAQEEALLRHVLAQPEDWLVVCDTLAEQVRTARGAKQRQQAIEDLLAEVRRHLGLIIQQEHAKALMRLFVPDYLEQAHGATLSNWRLYREINTLFLPNCTVRLGREPSFAEVRGLLYHEITGANAASYPHLALLLEIYRAEYDTDAAACREAFAIAVDRRLLSSCRCSCPSCLNDRGGQETPSLGWMLLSRPLLTAWLNATRAEHTLTIASGDDLSALRDRLRILLERGARSLYLQVAAGQLTALCKAVSYLTDAGIDTHYGMVYPMLTDIATIFTADPTAAPLVSLTIRPIL</sequence>
<dbReference type="GO" id="GO:0036297">
    <property type="term" value="P:interstrand cross-link repair"/>
    <property type="evidence" value="ECO:0007669"/>
    <property type="project" value="TreeGrafter"/>
</dbReference>
<dbReference type="Gene3D" id="3.40.50.300">
    <property type="entry name" value="P-loop containing nucleotide triphosphate hydrolases"/>
    <property type="match status" value="3"/>
</dbReference>
<evidence type="ECO:0000313" key="4">
    <source>
        <dbReference type="EMBL" id="PDW02607.1"/>
    </source>
</evidence>
<dbReference type="GO" id="GO:0003676">
    <property type="term" value="F:nucleic acid binding"/>
    <property type="evidence" value="ECO:0007669"/>
    <property type="project" value="InterPro"/>
</dbReference>
<dbReference type="PANTHER" id="PTHR47957">
    <property type="entry name" value="ATP-DEPENDENT HELICASE HRQ1"/>
    <property type="match status" value="1"/>
</dbReference>
<dbReference type="SUPFAM" id="SSF52540">
    <property type="entry name" value="P-loop containing nucleoside triphosphate hydrolases"/>
    <property type="match status" value="1"/>
</dbReference>
<dbReference type="GO" id="GO:0043138">
    <property type="term" value="F:3'-5' DNA helicase activity"/>
    <property type="evidence" value="ECO:0007669"/>
    <property type="project" value="TreeGrafter"/>
</dbReference>
<dbReference type="InterPro" id="IPR014001">
    <property type="entry name" value="Helicase_ATP-bd"/>
</dbReference>
<evidence type="ECO:0000256" key="1">
    <source>
        <dbReference type="ARBA" id="ARBA00022741"/>
    </source>
</evidence>
<dbReference type="PROSITE" id="PS51192">
    <property type="entry name" value="HELICASE_ATP_BIND_1"/>
    <property type="match status" value="1"/>
</dbReference>
<proteinExistence type="predicted"/>
<dbReference type="GO" id="GO:0006289">
    <property type="term" value="P:nucleotide-excision repair"/>
    <property type="evidence" value="ECO:0007669"/>
    <property type="project" value="TreeGrafter"/>
</dbReference>
<keyword evidence="2" id="KW-0067">ATP-binding</keyword>
<dbReference type="OrthoDB" id="9805696at2"/>
<dbReference type="Pfam" id="PF00271">
    <property type="entry name" value="Helicase_C"/>
    <property type="match status" value="1"/>
</dbReference>
<gene>
    <name evidence="4" type="ORF">CJ255_13040</name>
</gene>
<feature type="domain" description="Helicase ATP-binding" evidence="3">
    <location>
        <begin position="203"/>
        <end position="486"/>
    </location>
</feature>
<dbReference type="InterPro" id="IPR027417">
    <property type="entry name" value="P-loop_NTPase"/>
</dbReference>
<name>A0A2A6RHQ1_9CHLR</name>
<keyword evidence="5" id="KW-1185">Reference proteome</keyword>
<evidence type="ECO:0000313" key="5">
    <source>
        <dbReference type="Proteomes" id="UP000220527"/>
    </source>
</evidence>
<dbReference type="Proteomes" id="UP000220527">
    <property type="component" value="Unassembled WGS sequence"/>
</dbReference>